<evidence type="ECO:0000256" key="2">
    <source>
        <dbReference type="ARBA" id="ARBA00022692"/>
    </source>
</evidence>
<feature type="transmembrane region" description="Helical" evidence="5">
    <location>
        <begin position="74"/>
        <end position="96"/>
    </location>
</feature>
<keyword evidence="3 5" id="KW-1133">Transmembrane helix</keyword>
<keyword evidence="4 5" id="KW-0472">Membrane</keyword>
<protein>
    <recommendedName>
        <fullName evidence="6">G-protein coupled receptors family 1 profile domain-containing protein</fullName>
    </recommendedName>
</protein>
<sequence length="590" mass="67137">MQKYLGAQVWLPTLSGIIKDLHSIEQDAQAGHVEIWTTIANSYIQPVLSAFGIVGNVFMLLTIHYGHLSDSPYVYLKCIALGDLILLIVICGLSFARCATCQFSLETAYYLKLYDRYVYLVLSNLMIGWLVLLTLVMTIERFVYVRWPIKTQSWCTRERAKRACVILFLIACSSQPLRMFEHKVSISEQKMPPIGTSLRHTPDFNCSFPDGKSNLRCYNDDFPLATQQDSTDPCPWQPRGIDKLDGSGFAKVPQSADGLHSVHCLHTFCRLPLIPRNAPWTPDSDVERMKVIKYEDNNNITAVALGVGDEFPGTQSGDLVGTAYVLNDTCWFLISPAWNNRTPDSLYEAFLAPILTSVKCVQSQTGLDLTWKGKWRRAWLLMWDRFNIVCTGILITFNVMIVFLVHRANQEAHERVLSANKQAAVSKRRKEENRLTMSLMALCCVKIISEVTYISSDEEFAWIFYTEYDPPGVQLKFHQILSNVVVIFEYSSYFYLLAFINRKFKREFLKQVVYGKFLRQRYFGSIFNTMSLSSHGGSIASTKDCNDASMSKDGSLRNFAALAPTSPNKRNRKQNLDLERAIQEFGDKAL</sequence>
<dbReference type="Gene3D" id="1.20.1070.10">
    <property type="entry name" value="Rhodopsin 7-helix transmembrane proteins"/>
    <property type="match status" value="2"/>
</dbReference>
<dbReference type="Proteomes" id="UP000594260">
    <property type="component" value="Unplaced"/>
</dbReference>
<name>A0A7M7JW22_VARDE</name>
<comment type="subcellular location">
    <subcellularLocation>
        <location evidence="1">Membrane</location>
    </subcellularLocation>
</comment>
<dbReference type="AlphaFoldDB" id="A0A7M7JW22"/>
<dbReference type="InterPro" id="IPR017452">
    <property type="entry name" value="GPCR_Rhodpsn_7TM"/>
</dbReference>
<organism evidence="7 8">
    <name type="scientific">Varroa destructor</name>
    <name type="common">Honeybee mite</name>
    <dbReference type="NCBI Taxonomy" id="109461"/>
    <lineage>
        <taxon>Eukaryota</taxon>
        <taxon>Metazoa</taxon>
        <taxon>Ecdysozoa</taxon>
        <taxon>Arthropoda</taxon>
        <taxon>Chelicerata</taxon>
        <taxon>Arachnida</taxon>
        <taxon>Acari</taxon>
        <taxon>Parasitiformes</taxon>
        <taxon>Mesostigmata</taxon>
        <taxon>Gamasina</taxon>
        <taxon>Dermanyssoidea</taxon>
        <taxon>Varroidae</taxon>
        <taxon>Varroa</taxon>
    </lineage>
</organism>
<reference evidence="7" key="1">
    <citation type="submission" date="2021-01" db="UniProtKB">
        <authorList>
            <consortium name="EnsemblMetazoa"/>
        </authorList>
    </citation>
    <scope>IDENTIFICATION</scope>
</reference>
<dbReference type="InterPro" id="IPR052954">
    <property type="entry name" value="GPCR-Ligand_Int"/>
</dbReference>
<keyword evidence="8" id="KW-1185">Reference proteome</keyword>
<evidence type="ECO:0000259" key="6">
    <source>
        <dbReference type="PROSITE" id="PS50262"/>
    </source>
</evidence>
<dbReference type="PROSITE" id="PS50262">
    <property type="entry name" value="G_PROTEIN_RECEP_F1_2"/>
    <property type="match status" value="1"/>
</dbReference>
<dbReference type="RefSeq" id="XP_022658008.1">
    <property type="nucleotide sequence ID" value="XM_022802273.1"/>
</dbReference>
<dbReference type="KEGG" id="vde:111249019"/>
<dbReference type="PANTHER" id="PTHR46641:SF2">
    <property type="entry name" value="FMRFAMIDE RECEPTOR"/>
    <property type="match status" value="1"/>
</dbReference>
<evidence type="ECO:0000256" key="4">
    <source>
        <dbReference type="ARBA" id="ARBA00023136"/>
    </source>
</evidence>
<feature type="transmembrane region" description="Helical" evidence="5">
    <location>
        <begin position="435"/>
        <end position="455"/>
    </location>
</feature>
<proteinExistence type="predicted"/>
<keyword evidence="2 5" id="KW-0812">Transmembrane</keyword>
<dbReference type="SUPFAM" id="SSF81321">
    <property type="entry name" value="Family A G protein-coupled receptor-like"/>
    <property type="match status" value="1"/>
</dbReference>
<evidence type="ECO:0000256" key="1">
    <source>
        <dbReference type="ARBA" id="ARBA00004370"/>
    </source>
</evidence>
<evidence type="ECO:0000313" key="8">
    <source>
        <dbReference type="Proteomes" id="UP000594260"/>
    </source>
</evidence>
<dbReference type="PANTHER" id="PTHR46641">
    <property type="entry name" value="FMRFAMIDE RECEPTOR-RELATED"/>
    <property type="match status" value="1"/>
</dbReference>
<feature type="domain" description="G-protein coupled receptors family 1 profile" evidence="6">
    <location>
        <begin position="55"/>
        <end position="171"/>
    </location>
</feature>
<feature type="transmembrane region" description="Helical" evidence="5">
    <location>
        <begin position="43"/>
        <end position="62"/>
    </location>
</feature>
<evidence type="ECO:0000256" key="3">
    <source>
        <dbReference type="ARBA" id="ARBA00022989"/>
    </source>
</evidence>
<dbReference type="EnsemblMetazoa" id="XM_022802273">
    <property type="protein sequence ID" value="XP_022658008"/>
    <property type="gene ID" value="LOC111249019"/>
</dbReference>
<evidence type="ECO:0000256" key="5">
    <source>
        <dbReference type="SAM" id="Phobius"/>
    </source>
</evidence>
<feature type="transmembrane region" description="Helical" evidence="5">
    <location>
        <begin position="480"/>
        <end position="500"/>
    </location>
</feature>
<dbReference type="OrthoDB" id="10011262at2759"/>
<dbReference type="InParanoid" id="A0A7M7JW22"/>
<feature type="transmembrane region" description="Helical" evidence="5">
    <location>
        <begin position="116"/>
        <end position="139"/>
    </location>
</feature>
<accession>A0A7M7JW22</accession>
<evidence type="ECO:0000313" key="7">
    <source>
        <dbReference type="EnsemblMetazoa" id="XP_022658008"/>
    </source>
</evidence>
<dbReference type="GeneID" id="111249019"/>
<dbReference type="GO" id="GO:0016020">
    <property type="term" value="C:membrane"/>
    <property type="evidence" value="ECO:0007669"/>
    <property type="project" value="UniProtKB-SubCell"/>
</dbReference>
<feature type="transmembrane region" description="Helical" evidence="5">
    <location>
        <begin position="386"/>
        <end position="405"/>
    </location>
</feature>